<dbReference type="OrthoDB" id="5298508at2"/>
<protein>
    <recommendedName>
        <fullName evidence="1">PilZ domain-containing protein</fullName>
    </recommendedName>
</protein>
<dbReference type="RefSeq" id="WP_009850210.1">
    <property type="nucleotide sequence ID" value="NZ_DS022294.1"/>
</dbReference>
<dbReference type="GO" id="GO:0035438">
    <property type="term" value="F:cyclic-di-GMP binding"/>
    <property type="evidence" value="ECO:0007669"/>
    <property type="project" value="InterPro"/>
</dbReference>
<dbReference type="Gene3D" id="2.40.10.220">
    <property type="entry name" value="predicted glycosyltransferase like domains"/>
    <property type="match status" value="1"/>
</dbReference>
<evidence type="ECO:0000259" key="1">
    <source>
        <dbReference type="Pfam" id="PF07238"/>
    </source>
</evidence>
<gene>
    <name evidence="2" type="ORF">SPV1_13487</name>
</gene>
<dbReference type="HOGENOM" id="CLU_1967904_0_0_0"/>
<dbReference type="InParanoid" id="Q0EWG4"/>
<name>Q0EWG4_9PROT</name>
<feature type="domain" description="PilZ" evidence="1">
    <location>
        <begin position="23"/>
        <end position="95"/>
    </location>
</feature>
<proteinExistence type="predicted"/>
<keyword evidence="3" id="KW-1185">Reference proteome</keyword>
<evidence type="ECO:0000313" key="2">
    <source>
        <dbReference type="EMBL" id="EAU53615.1"/>
    </source>
</evidence>
<dbReference type="Pfam" id="PF07238">
    <property type="entry name" value="PilZ"/>
    <property type="match status" value="1"/>
</dbReference>
<reference evidence="2 3" key="1">
    <citation type="submission" date="2006-09" db="EMBL/GenBank/DDBJ databases">
        <authorList>
            <person name="Emerson D."/>
            <person name="Ferriera S."/>
            <person name="Johnson J."/>
            <person name="Kravitz S."/>
            <person name="Halpern A."/>
            <person name="Remington K."/>
            <person name="Beeson K."/>
            <person name="Tran B."/>
            <person name="Rogers Y.-H."/>
            <person name="Friedman R."/>
            <person name="Venter J.C."/>
        </authorList>
    </citation>
    <scope>NUCLEOTIDE SEQUENCE [LARGE SCALE GENOMIC DNA]</scope>
    <source>
        <strain evidence="2 3">PV-1</strain>
    </source>
</reference>
<dbReference type="EMBL" id="AATS01000020">
    <property type="protein sequence ID" value="EAU53615.1"/>
    <property type="molecule type" value="Genomic_DNA"/>
</dbReference>
<sequence>MKPRANNKKPVSEGVPATASIALQDGSTLEGEIIDLAMHGMFLRSNNPPATGSSCQATIRLGHIRHELSIEAECTVVHVVGNSVALRFDSVKLEGKGQNQHIEHLEEMGLERLEFSSHGGWVFTPEA</sequence>
<dbReference type="SUPFAM" id="SSF141371">
    <property type="entry name" value="PilZ domain-like"/>
    <property type="match status" value="1"/>
</dbReference>
<organism evidence="2 3">
    <name type="scientific">Mariprofundus ferrooxydans PV-1</name>
    <dbReference type="NCBI Taxonomy" id="314345"/>
    <lineage>
        <taxon>Bacteria</taxon>
        <taxon>Pseudomonadati</taxon>
        <taxon>Pseudomonadota</taxon>
        <taxon>Candidatius Mariprofundia</taxon>
        <taxon>Mariprofundales</taxon>
        <taxon>Mariprofundaceae</taxon>
        <taxon>Mariprofundus</taxon>
    </lineage>
</organism>
<dbReference type="InterPro" id="IPR009875">
    <property type="entry name" value="PilZ_domain"/>
</dbReference>
<dbReference type="AlphaFoldDB" id="Q0EWG4"/>
<accession>Q0EWG4</accession>
<dbReference type="Proteomes" id="UP000005297">
    <property type="component" value="Unassembled WGS sequence"/>
</dbReference>
<comment type="caution">
    <text evidence="2">The sequence shown here is derived from an EMBL/GenBank/DDBJ whole genome shotgun (WGS) entry which is preliminary data.</text>
</comment>
<evidence type="ECO:0000313" key="3">
    <source>
        <dbReference type="Proteomes" id="UP000005297"/>
    </source>
</evidence>